<organism evidence="2">
    <name type="scientific">Davidia involucrata</name>
    <name type="common">Dove tree</name>
    <dbReference type="NCBI Taxonomy" id="16924"/>
    <lineage>
        <taxon>Eukaryota</taxon>
        <taxon>Viridiplantae</taxon>
        <taxon>Streptophyta</taxon>
        <taxon>Embryophyta</taxon>
        <taxon>Tracheophyta</taxon>
        <taxon>Spermatophyta</taxon>
        <taxon>Magnoliopsida</taxon>
        <taxon>eudicotyledons</taxon>
        <taxon>Gunneridae</taxon>
        <taxon>Pentapetalae</taxon>
        <taxon>asterids</taxon>
        <taxon>Cornales</taxon>
        <taxon>Nyssaceae</taxon>
        <taxon>Davidia</taxon>
    </lineage>
</organism>
<gene>
    <name evidence="2" type="ORF">Din_043246</name>
</gene>
<feature type="region of interest" description="Disordered" evidence="1">
    <location>
        <begin position="168"/>
        <end position="189"/>
    </location>
</feature>
<evidence type="ECO:0000256" key="1">
    <source>
        <dbReference type="SAM" id="MobiDB-lite"/>
    </source>
</evidence>
<dbReference type="PANTHER" id="PTHR33167:SF33">
    <property type="entry name" value="MYB-CC TYPE TRANSCRIPTION FACTOR LHEQLE-CONTAINING DOMAIN-CONTAINING PROTEIN"/>
    <property type="match status" value="1"/>
</dbReference>
<evidence type="ECO:0000313" key="2">
    <source>
        <dbReference type="EMBL" id="MPA73805.1"/>
    </source>
</evidence>
<reference evidence="2" key="1">
    <citation type="submission" date="2019-08" db="EMBL/GenBank/DDBJ databases">
        <title>Reference gene set and small RNA set construction with multiple tissues from Davidia involucrata Baill.</title>
        <authorList>
            <person name="Yang H."/>
            <person name="Zhou C."/>
            <person name="Li G."/>
            <person name="Wang J."/>
            <person name="Gao P."/>
            <person name="Wang M."/>
            <person name="Wang R."/>
            <person name="Zhao Y."/>
        </authorList>
    </citation>
    <scope>NUCLEOTIDE SEQUENCE</scope>
    <source>
        <tissue evidence="2">Mixed with DoveR01_LX</tissue>
    </source>
</reference>
<feature type="compositionally biased region" description="Polar residues" evidence="1">
    <location>
        <begin position="176"/>
        <end position="189"/>
    </location>
</feature>
<dbReference type="EMBL" id="GHES01043246">
    <property type="protein sequence ID" value="MPA73805.1"/>
    <property type="molecule type" value="Transcribed_RNA"/>
</dbReference>
<proteinExistence type="predicted"/>
<dbReference type="AlphaFoldDB" id="A0A5B7BYR4"/>
<protein>
    <submittedName>
        <fullName evidence="2">Uncharacterized protein</fullName>
    </submittedName>
</protein>
<accession>A0A5B7BYR4</accession>
<dbReference type="PANTHER" id="PTHR33167">
    <property type="entry name" value="TRANSCRIPTION FACTOR, PUTATIVE (DUF863)-RELATED"/>
    <property type="match status" value="1"/>
</dbReference>
<name>A0A5B7BYR4_DAVIN</name>
<sequence>MLMHEDIFKQQVRELHRLYSAQKMLMDEMKNGIKQDRYWGPMTASDINHSHILEQHQPTNTTGYNLHFQSVRDSPRSREQQSVSCSGEFSRTPKGFDLETLAKEDIATGISKTSVDECDEESDVELTLSIGCSSGQKRSKSHQPHCSPDLSCTALTHSKFRELGSSALSKSEEDNTMGSSSASLNQQSKQPHWLFQGLTLNRT</sequence>